<sequence length="519" mass="63054">MIRSKKLVSSFSTQENLHDILITHLKLDHNIVKKNVKIEENNFIDKIPIRKVIQNCNTIKNTNINIEKMDYLMQCLTLEPIIMKNRIFILKELGINSIELSHIYRFPTLMRKKVNTFKKINNIPVTENIMKNIFSNVGIKIDNNVIKDFTKFEKNMKIGNYYQICMSYYKTFYLKLYDQTFLKNNKIKYRSFKEMFKLIYVLKNKFNFDEKFIIKNSYLLNIDVDNVEKMITDFKYIKIKEKTLFDLINIYPRILLHDINEVKELIELYKTLDIPYQFSYFCVKCLSVKKKKFLERYNDFQNNVELAIWLKHPRFLQLIYYYKLVKKRLYYMKYLNCIDHANIQIYLSSKEIFLRFIEGEYDLKSKKKHLLFIFRKEFGKDINLISVIQKHPYWKYVSLLIIIKSIQYLKKHYSIEDICQNIHIILYPRSKIDYTLNLLYKKYSQEEYNSTHYLSLCLYELEKNYYFSGDGIWPNEVSVFKSSIFEDSFNFNNFIEYIDNNDNKIKDLTGKAWLEYLLR</sequence>
<dbReference type="OrthoDB" id="10064535at2759"/>
<dbReference type="InterPro" id="IPR038538">
    <property type="entry name" value="MTERF_sf"/>
</dbReference>
<name>A0A2A3EES5_APICC</name>
<keyword evidence="2" id="KW-1185">Reference proteome</keyword>
<proteinExistence type="predicted"/>
<dbReference type="STRING" id="94128.A0A2A3EES5"/>
<dbReference type="AlphaFoldDB" id="A0A2A3EES5"/>
<evidence type="ECO:0008006" key="3">
    <source>
        <dbReference type="Google" id="ProtNLM"/>
    </source>
</evidence>
<gene>
    <name evidence="1" type="ORF">APICC_02886</name>
</gene>
<reference evidence="1 2" key="1">
    <citation type="submission" date="2014-07" db="EMBL/GenBank/DDBJ databases">
        <title>Genomic and transcriptomic analysis on Apis cerana provide comprehensive insights into honey bee biology.</title>
        <authorList>
            <person name="Diao Q."/>
            <person name="Sun L."/>
            <person name="Zheng H."/>
            <person name="Zheng H."/>
            <person name="Xu S."/>
            <person name="Wang S."/>
            <person name="Zeng Z."/>
            <person name="Hu F."/>
            <person name="Su S."/>
            <person name="Wu J."/>
        </authorList>
    </citation>
    <scope>NUCLEOTIDE SEQUENCE [LARGE SCALE GENOMIC DNA]</scope>
    <source>
        <tissue evidence="1">Pupae without intestine</tissue>
    </source>
</reference>
<evidence type="ECO:0000313" key="1">
    <source>
        <dbReference type="EMBL" id="PBC30218.1"/>
    </source>
</evidence>
<protein>
    <recommendedName>
        <fullName evidence="3">mTERF domain-containing protein</fullName>
    </recommendedName>
</protein>
<organism evidence="1 2">
    <name type="scientific">Apis cerana cerana</name>
    <name type="common">Oriental honeybee</name>
    <dbReference type="NCBI Taxonomy" id="94128"/>
    <lineage>
        <taxon>Eukaryota</taxon>
        <taxon>Metazoa</taxon>
        <taxon>Ecdysozoa</taxon>
        <taxon>Arthropoda</taxon>
        <taxon>Hexapoda</taxon>
        <taxon>Insecta</taxon>
        <taxon>Pterygota</taxon>
        <taxon>Neoptera</taxon>
        <taxon>Endopterygota</taxon>
        <taxon>Hymenoptera</taxon>
        <taxon>Apocrita</taxon>
        <taxon>Aculeata</taxon>
        <taxon>Apoidea</taxon>
        <taxon>Anthophila</taxon>
        <taxon>Apidae</taxon>
        <taxon>Apis</taxon>
    </lineage>
</organism>
<accession>A0A2A3EES5</accession>
<dbReference type="Gene3D" id="1.25.70.10">
    <property type="entry name" value="Transcription termination factor 3, mitochondrial"/>
    <property type="match status" value="1"/>
</dbReference>
<dbReference type="Proteomes" id="UP000242457">
    <property type="component" value="Unassembled WGS sequence"/>
</dbReference>
<evidence type="ECO:0000313" key="2">
    <source>
        <dbReference type="Proteomes" id="UP000242457"/>
    </source>
</evidence>
<dbReference type="EMBL" id="KZ288266">
    <property type="protein sequence ID" value="PBC30218.1"/>
    <property type="molecule type" value="Genomic_DNA"/>
</dbReference>